<evidence type="ECO:0000256" key="6">
    <source>
        <dbReference type="ARBA" id="ARBA00022871"/>
    </source>
</evidence>
<feature type="compositionally biased region" description="Polar residues" evidence="8">
    <location>
        <begin position="698"/>
        <end position="718"/>
    </location>
</feature>
<dbReference type="InterPro" id="IPR011990">
    <property type="entry name" value="TPR-like_helical_dom_sf"/>
</dbReference>
<dbReference type="GO" id="GO:0030154">
    <property type="term" value="P:cell differentiation"/>
    <property type="evidence" value="ECO:0007669"/>
    <property type="project" value="UniProtKB-KW"/>
</dbReference>
<organism evidence="10 11">
    <name type="scientific">Calidris pygmaea</name>
    <name type="common">Spoon-billed sandpiper</name>
    <dbReference type="NCBI Taxonomy" id="425635"/>
    <lineage>
        <taxon>Eukaryota</taxon>
        <taxon>Metazoa</taxon>
        <taxon>Chordata</taxon>
        <taxon>Craniata</taxon>
        <taxon>Vertebrata</taxon>
        <taxon>Euteleostomi</taxon>
        <taxon>Archelosauria</taxon>
        <taxon>Archosauria</taxon>
        <taxon>Dinosauria</taxon>
        <taxon>Saurischia</taxon>
        <taxon>Theropoda</taxon>
        <taxon>Coelurosauria</taxon>
        <taxon>Aves</taxon>
        <taxon>Neognathae</taxon>
        <taxon>Neoaves</taxon>
        <taxon>Charadriiformes</taxon>
        <taxon>Scolopacidae</taxon>
        <taxon>Calidris</taxon>
    </lineage>
</organism>
<evidence type="ECO:0000256" key="5">
    <source>
        <dbReference type="ARBA" id="ARBA00022782"/>
    </source>
</evidence>
<dbReference type="PANTHER" id="PTHR35671:SF1">
    <property type="entry name" value="PROTEIN TOPAZ1"/>
    <property type="match status" value="1"/>
</dbReference>
<dbReference type="Pfam" id="PF14669">
    <property type="entry name" value="Asp_Glu_race_2"/>
    <property type="match status" value="1"/>
</dbReference>
<proteinExistence type="predicted"/>
<feature type="compositionally biased region" description="Basic and acidic residues" evidence="8">
    <location>
        <begin position="96"/>
        <end position="107"/>
    </location>
</feature>
<protein>
    <recommendedName>
        <fullName evidence="3">Protein TOPAZ1</fullName>
    </recommendedName>
    <alternativeName>
        <fullName evidence="7">Testis- and ovary-specific PAZ domain-containing protein 1</fullName>
    </alternativeName>
</protein>
<sequence>APPAPPLPAPPLPAPAAHTRLLRRVLAFHSASGALRAGGRQTKRRGTAAVAAGAVREAAGCPVGTAAARSLRRGGAVPEAGRRGAAVKKLKTNGNRSEDSKEKEPHYSKSPAVAALAGTQSKSFLCHPVRKKSGMQYKKRKCGVDQIKCLQSSSVTPAEKEGNVSAKCDAEHCRNALNHCNSLLCATEKNPFVRLEACNYINTFVKSSASGTTSSYKLSGFFHVAQNKRKYVFPDGTVEQCDMNCSTIRMQNEKLPIKGGLLFNKEEKTQNGGGCSSCCQSENNMCLRGKKWNIGRKPRKKVKITEKSAGQNDFIDVANECSECELETEVAVATSSSSAALGLNHREVTLSASCDHTSNLHIGENTHEAQNLSAWRKNSAKLLAFEDGFKKIPEFSVVAKGENLSSVAHGSAASGSLSTLAQVHDFSNCHKSKAEEKWNNVNMKLQQFTCQRAVPMTGKNVWPLESCARTSEWFRKNEMPTTEGKRLLRAAFEESSDKSSVKAVGNSAETGNLRQMDLCMSSAEINEESTHKIMAPSTECLTSLETPESSFVGICETLSNEKVESPVNRDRHAMAISHDDVREVKATLNCTTKQKGKHKGAVTKRNLSLTVQNSTSTGKKTRINFSRKVSVGDQTFSDLKLMKVLNTGNLTKFKIPLCRNKPESRKLESDHSFERKSCSPLELLDRTSVPRRQKTNEETSLVNSEQQPLSIVSDATSTPSMNKEVIGIDSKDLKYDSPENLSNEMSALPEHFSLYPHPFLDGQLESSVPDIHGTECVLKSNFPDHSWNAVDHPVALEINDDSKSRGNLSQHKSKNFPDILEAYKEDVLVIDVIQNDPDLFGTSNEEELALTDCENCPVKASCASICLKDEKQDIKPEYPVISENRDSVDDNFRYASHSVQQILDTIELPRKYCRFYFMTLRGCERAKCWFWHVPEQGDEKVKRFIEERNRLQVEVTPGVDFASQVLNDLLISLIENSLLQEVFHILNVTVQINTLPAVGVLLKVFEHVASLNITDAVPPLISTFRKLIDAGMFLEFEHFDHIIKVLHQLQVSSQEINIVLNIKSRYVFKDRFAYIYPLPSLQHCKEKSDWMKLGALYVNARTGCEHYNDLQKLSLCIAEILTRDSETDRPGVPFCDFADAVIKNSQHNEEDRIFIGRIGISVMYSYHKVLQWIKGRKVLDKLREMQIHFTVLKGLIGAERLASRCQIVNKAAEIFLKTGRLDGAIWVLRESEWTTNAPLWPCDKMDILNRHNLLCTLVDKYLGRSLYRQAFEVLQNLPGFQNHSDAVDVSQYSCLFNKLINACFESKNLGVSSSAVDFMLSKNIAIDIFLLRGLITALGRSSLWSKARTYYKSALSLGCYPPLQGNLYHRILTIPSSLSEVEMLLAIEIFLVSNASVIQSPMAISQTLQIILKRCEDQTVQGNSDYQAAVERLILAARLSDPKLFLKHMTMNVNMEEVYSLELISALRWLQENMKWAGKVWLFHNHC</sequence>
<feature type="region of interest" description="Disordered" evidence="8">
    <location>
        <begin position="71"/>
        <end position="109"/>
    </location>
</feature>
<evidence type="ECO:0000256" key="8">
    <source>
        <dbReference type="SAM" id="MobiDB-lite"/>
    </source>
</evidence>
<evidence type="ECO:0000259" key="9">
    <source>
        <dbReference type="Pfam" id="PF14669"/>
    </source>
</evidence>
<dbReference type="InterPro" id="IPR038952">
    <property type="entry name" value="TOPAZ1"/>
</dbReference>
<dbReference type="PANTHER" id="PTHR35671">
    <property type="entry name" value="PROTEIN TOPAZ1"/>
    <property type="match status" value="1"/>
</dbReference>
<reference evidence="10" key="2">
    <citation type="submission" date="2025-09" db="UniProtKB">
        <authorList>
            <consortium name="Ensembl"/>
        </authorList>
    </citation>
    <scope>IDENTIFICATION</scope>
</reference>
<evidence type="ECO:0000256" key="4">
    <source>
        <dbReference type="ARBA" id="ARBA00022490"/>
    </source>
</evidence>
<dbReference type="GO" id="GO:0005829">
    <property type="term" value="C:cytosol"/>
    <property type="evidence" value="ECO:0007669"/>
    <property type="project" value="UniProtKB-SubCell"/>
</dbReference>
<dbReference type="GO" id="GO:0048137">
    <property type="term" value="P:spermatocyte division"/>
    <property type="evidence" value="ECO:0007669"/>
    <property type="project" value="TreeGrafter"/>
</dbReference>
<evidence type="ECO:0000313" key="11">
    <source>
        <dbReference type="Proteomes" id="UP000694419"/>
    </source>
</evidence>
<evidence type="ECO:0000256" key="3">
    <source>
        <dbReference type="ARBA" id="ARBA00016464"/>
    </source>
</evidence>
<evidence type="ECO:0000256" key="7">
    <source>
        <dbReference type="ARBA" id="ARBA00031943"/>
    </source>
</evidence>
<evidence type="ECO:0000256" key="2">
    <source>
        <dbReference type="ARBA" id="ARBA00004514"/>
    </source>
</evidence>
<dbReference type="Gene3D" id="1.25.40.10">
    <property type="entry name" value="Tetratricopeptide repeat domain"/>
    <property type="match status" value="1"/>
</dbReference>
<keyword evidence="6" id="KW-0744">Spermatogenesis</keyword>
<evidence type="ECO:0000256" key="1">
    <source>
        <dbReference type="ARBA" id="ARBA00002132"/>
    </source>
</evidence>
<comment type="function">
    <text evidence="1">Important for normal spermatogenesis and male fertility. Specifically required for progression to the post-meiotic stages of spermatocyte development. Seems to be necessary for normal expression levels of a number of testis-expressed gene transcripts, although its role in this process is unclear.</text>
</comment>
<reference evidence="10" key="1">
    <citation type="submission" date="2025-08" db="UniProtKB">
        <authorList>
            <consortium name="Ensembl"/>
        </authorList>
    </citation>
    <scope>IDENTIFICATION</scope>
</reference>
<comment type="subcellular location">
    <subcellularLocation>
        <location evidence="2">Cytoplasm</location>
        <location evidence="2">Cytosol</location>
    </subcellularLocation>
</comment>
<name>A0A8C3J031_9CHAR</name>
<keyword evidence="5" id="KW-0221">Differentiation</keyword>
<dbReference type="Proteomes" id="UP000694419">
    <property type="component" value="Unplaced"/>
</dbReference>
<dbReference type="Ensembl" id="ENSCPGT00000000351.1">
    <property type="protein sequence ID" value="ENSCPGP00000000314.1"/>
    <property type="gene ID" value="ENSCPGG00000000211.1"/>
</dbReference>
<dbReference type="InterPro" id="IPR029435">
    <property type="entry name" value="TOPAZ1_dom"/>
</dbReference>
<keyword evidence="11" id="KW-1185">Reference proteome</keyword>
<evidence type="ECO:0000313" key="10">
    <source>
        <dbReference type="Ensembl" id="ENSCPGP00000000314.1"/>
    </source>
</evidence>
<feature type="domain" description="Protein TOPAZ1" evidence="9">
    <location>
        <begin position="1081"/>
        <end position="1256"/>
    </location>
</feature>
<accession>A0A8C3J031</accession>
<keyword evidence="4" id="KW-0963">Cytoplasm</keyword>
<feature type="region of interest" description="Disordered" evidence="8">
    <location>
        <begin position="684"/>
        <end position="718"/>
    </location>
</feature>